<dbReference type="PANTHER" id="PTHR32552">
    <property type="entry name" value="FERRICHROME IRON RECEPTOR-RELATED"/>
    <property type="match status" value="1"/>
</dbReference>
<dbReference type="RefSeq" id="WP_311576191.1">
    <property type="nucleotide sequence ID" value="NZ_JAVRIF010000001.1"/>
</dbReference>
<keyword evidence="9 11" id="KW-0472">Membrane</keyword>
<dbReference type="InterPro" id="IPR000531">
    <property type="entry name" value="Beta-barrel_TonB"/>
</dbReference>
<evidence type="ECO:0000256" key="12">
    <source>
        <dbReference type="RuleBase" id="RU003357"/>
    </source>
</evidence>
<evidence type="ECO:0000313" key="17">
    <source>
        <dbReference type="Proteomes" id="UP001266357"/>
    </source>
</evidence>
<keyword evidence="16" id="KW-0675">Receptor</keyword>
<keyword evidence="2 11" id="KW-0813">Transport</keyword>
<feature type="chain" id="PRO_5047375931" evidence="13">
    <location>
        <begin position="31"/>
        <end position="831"/>
    </location>
</feature>
<keyword evidence="7" id="KW-0406">Ion transport</keyword>
<protein>
    <submittedName>
        <fullName evidence="16">TonB-dependent receptor</fullName>
    </submittedName>
</protein>
<dbReference type="PROSITE" id="PS52016">
    <property type="entry name" value="TONB_DEPENDENT_REC_3"/>
    <property type="match status" value="1"/>
</dbReference>
<evidence type="ECO:0000256" key="13">
    <source>
        <dbReference type="SAM" id="SignalP"/>
    </source>
</evidence>
<evidence type="ECO:0000313" key="16">
    <source>
        <dbReference type="EMBL" id="MDT0602270.1"/>
    </source>
</evidence>
<evidence type="ECO:0000256" key="8">
    <source>
        <dbReference type="ARBA" id="ARBA00023077"/>
    </source>
</evidence>
<dbReference type="Proteomes" id="UP001266357">
    <property type="component" value="Unassembled WGS sequence"/>
</dbReference>
<reference evidence="16 17" key="1">
    <citation type="submission" date="2023-09" db="EMBL/GenBank/DDBJ databases">
        <authorList>
            <person name="Rey-Velasco X."/>
        </authorList>
    </citation>
    <scope>NUCLEOTIDE SEQUENCE [LARGE SCALE GENOMIC DNA]</scope>
    <source>
        <strain evidence="16 17">W431</strain>
    </source>
</reference>
<gene>
    <name evidence="16" type="ORF">RM573_01560</name>
</gene>
<comment type="caution">
    <text evidence="16">The sequence shown here is derived from an EMBL/GenBank/DDBJ whole genome shotgun (WGS) entry which is preliminary data.</text>
</comment>
<dbReference type="PANTHER" id="PTHR32552:SF81">
    <property type="entry name" value="TONB-DEPENDENT OUTER MEMBRANE RECEPTOR"/>
    <property type="match status" value="1"/>
</dbReference>
<evidence type="ECO:0000259" key="15">
    <source>
        <dbReference type="Pfam" id="PF07715"/>
    </source>
</evidence>
<keyword evidence="5 11" id="KW-0812">Transmembrane</keyword>
<dbReference type="InterPro" id="IPR039426">
    <property type="entry name" value="TonB-dep_rcpt-like"/>
</dbReference>
<proteinExistence type="inferred from homology"/>
<evidence type="ECO:0000256" key="11">
    <source>
        <dbReference type="PROSITE-ProRule" id="PRU01360"/>
    </source>
</evidence>
<keyword evidence="4" id="KW-0410">Iron transport</keyword>
<feature type="domain" description="TonB-dependent receptor plug" evidence="15">
    <location>
        <begin position="55"/>
        <end position="167"/>
    </location>
</feature>
<keyword evidence="17" id="KW-1185">Reference proteome</keyword>
<evidence type="ECO:0000256" key="5">
    <source>
        <dbReference type="ARBA" id="ARBA00022692"/>
    </source>
</evidence>
<evidence type="ECO:0000256" key="3">
    <source>
        <dbReference type="ARBA" id="ARBA00022452"/>
    </source>
</evidence>
<keyword evidence="13" id="KW-0732">Signal</keyword>
<sequence length="831" mass="90929">MKKVDFSKSLVSSAVSTALFMSFTSIGANAAEAEATEKGKIEIIEVTANRRAQTLQEIPYNISAVSGQELEDAGIIDASDLMRNVAGITVVDRGYRNSGAVNGVIIRGVNVDGGANGDVALSAVPTVASYINDTPLYANFILKDVEMVEVLRGPQGTLYGSGSLAGTVKYRMNRPDTEEFTGTASVGLGQAEGSEGFNLNTDIMLNLPISDRFAIRANVGKIDNDGIVDYTNVYNLVDNSKAPAGSIPSANFDPSGGFVASPGYNPPASNGDIASGGNTFRSVEDADTVDITYGRVSALFEATSDLTFLLAHQFQNDEIGGRRQVTRGTHWVDGSEQAYGDYENGAVLLEPSERDVSLTTLEVEWNLGFATLTSSSSQYTHEGNSISDNTGFYAQNNWFADLYYGTPRPLAMAERGYKEDAFVQELRLVSNERKANIDWVIGAYYMDQDTLSTQDSYMPGYQEWAFSAFSTWWDIMGGYGMVYTDNDFHYIRNQNFEDTAVFGELTYHISDKFRATVGARYFDNQFSNDTILSLPIWPFLGDEPSFKTKESDTLFKGNLSYDLSDDTMLYATIAEGYRRGGANAVPLSGSLEERPEWQQYTSDYAVNYEMGVKGYLSGGAHSYTLSTFMIDWQDPQLNTATTWGFFAVANGESAKTSGVELELQGYLTEDLHYVLGYAYIEAELTDDFYAPSGIGATDPTYLVASDGTRLPATPKNTLSLSMDYTHSMDNGMYWISQVNGYYQSDTVNALGEGKYQSDIDGFSIWGASTRLSADNWDITLYVNNIFNEDGVTGVIPENAMGTDPSENFLGNSSKDYISQPRTIGLTAKYSF</sequence>
<feature type="domain" description="TonB-dependent receptor-like beta-barrel" evidence="14">
    <location>
        <begin position="348"/>
        <end position="785"/>
    </location>
</feature>
<organism evidence="16 17">
    <name type="scientific">Thalassotalea castellviae</name>
    <dbReference type="NCBI Taxonomy" id="3075612"/>
    <lineage>
        <taxon>Bacteria</taxon>
        <taxon>Pseudomonadati</taxon>
        <taxon>Pseudomonadota</taxon>
        <taxon>Gammaproteobacteria</taxon>
        <taxon>Alteromonadales</taxon>
        <taxon>Colwelliaceae</taxon>
        <taxon>Thalassotalea</taxon>
    </lineage>
</organism>
<dbReference type="Pfam" id="PF00593">
    <property type="entry name" value="TonB_dep_Rec_b-barrel"/>
    <property type="match status" value="1"/>
</dbReference>
<dbReference type="Gene3D" id="2.40.170.20">
    <property type="entry name" value="TonB-dependent receptor, beta-barrel domain"/>
    <property type="match status" value="2"/>
</dbReference>
<keyword evidence="6" id="KW-0408">Iron</keyword>
<dbReference type="InterPro" id="IPR036942">
    <property type="entry name" value="Beta-barrel_TonB_sf"/>
</dbReference>
<dbReference type="Pfam" id="PF07715">
    <property type="entry name" value="Plug"/>
    <property type="match status" value="1"/>
</dbReference>
<dbReference type="EMBL" id="JAVRIF010000001">
    <property type="protein sequence ID" value="MDT0602270.1"/>
    <property type="molecule type" value="Genomic_DNA"/>
</dbReference>
<comment type="subcellular location">
    <subcellularLocation>
        <location evidence="1 11">Cell outer membrane</location>
        <topology evidence="1 11">Multi-pass membrane protein</topology>
    </subcellularLocation>
</comment>
<feature type="signal peptide" evidence="13">
    <location>
        <begin position="1"/>
        <end position="30"/>
    </location>
</feature>
<evidence type="ECO:0000256" key="2">
    <source>
        <dbReference type="ARBA" id="ARBA00022448"/>
    </source>
</evidence>
<keyword evidence="3 11" id="KW-1134">Transmembrane beta strand</keyword>
<evidence type="ECO:0000256" key="10">
    <source>
        <dbReference type="ARBA" id="ARBA00023237"/>
    </source>
</evidence>
<evidence type="ECO:0000256" key="1">
    <source>
        <dbReference type="ARBA" id="ARBA00004571"/>
    </source>
</evidence>
<evidence type="ECO:0000256" key="4">
    <source>
        <dbReference type="ARBA" id="ARBA00022496"/>
    </source>
</evidence>
<name>A0ABU2ZXK1_9GAMM</name>
<accession>A0ABU2ZXK1</accession>
<dbReference type="SUPFAM" id="SSF56935">
    <property type="entry name" value="Porins"/>
    <property type="match status" value="1"/>
</dbReference>
<keyword evidence="8 12" id="KW-0798">TonB box</keyword>
<comment type="similarity">
    <text evidence="11 12">Belongs to the TonB-dependent receptor family.</text>
</comment>
<keyword evidence="10 11" id="KW-0998">Cell outer membrane</keyword>
<evidence type="ECO:0000256" key="7">
    <source>
        <dbReference type="ARBA" id="ARBA00023065"/>
    </source>
</evidence>
<evidence type="ECO:0000256" key="6">
    <source>
        <dbReference type="ARBA" id="ARBA00023004"/>
    </source>
</evidence>
<dbReference type="InterPro" id="IPR012910">
    <property type="entry name" value="Plug_dom"/>
</dbReference>
<evidence type="ECO:0000256" key="9">
    <source>
        <dbReference type="ARBA" id="ARBA00023136"/>
    </source>
</evidence>
<evidence type="ECO:0000259" key="14">
    <source>
        <dbReference type="Pfam" id="PF00593"/>
    </source>
</evidence>